<feature type="compositionally biased region" description="Basic residues" evidence="1">
    <location>
        <begin position="239"/>
        <end position="250"/>
    </location>
</feature>
<protein>
    <submittedName>
        <fullName evidence="2">Uncharacterized protein</fullName>
    </submittedName>
</protein>
<evidence type="ECO:0000256" key="1">
    <source>
        <dbReference type="SAM" id="MobiDB-lite"/>
    </source>
</evidence>
<sequence length="250" mass="26693">MSLGKWVDGAPGEVGSWAAVDGVPHEEKLIYAGDFYASKDFEDTPNQRRINWGWATIASGPGYGAGAQSMARVLTYHPILKQIIHSPARPEYEKLRTPTPLAHSSRRRRSRRTSPSDSAISPRARPTPPTCDIIVKFSWPTQPGTFGVVMMNGAMTIFVEIVNGQEKGAAGLPKEEPVAVQVGIYDGPPAGAPPPAVGTKGNGTCGATDFGKDCDVGTRAGRGTRTPRGSPTSPPAWPRRSRASVPSRKH</sequence>
<proteinExistence type="predicted"/>
<reference evidence="2" key="1">
    <citation type="submission" date="2021-01" db="EMBL/GenBank/DDBJ databases">
        <authorList>
            <person name="Corre E."/>
            <person name="Pelletier E."/>
            <person name="Niang G."/>
            <person name="Scheremetjew M."/>
            <person name="Finn R."/>
            <person name="Kale V."/>
            <person name="Holt S."/>
            <person name="Cochrane G."/>
            <person name="Meng A."/>
            <person name="Brown T."/>
            <person name="Cohen L."/>
        </authorList>
    </citation>
    <scope>NUCLEOTIDE SEQUENCE</scope>
    <source>
        <strain evidence="2">CCMP281</strain>
    </source>
</reference>
<dbReference type="EMBL" id="HBHX01036221">
    <property type="protein sequence ID" value="CAE0119418.1"/>
    <property type="molecule type" value="Transcribed_RNA"/>
</dbReference>
<feature type="compositionally biased region" description="Low complexity" evidence="1">
    <location>
        <begin position="217"/>
        <end position="231"/>
    </location>
</feature>
<accession>A0A7S3B0T2</accession>
<feature type="region of interest" description="Disordered" evidence="1">
    <location>
        <begin position="91"/>
        <end position="127"/>
    </location>
</feature>
<organism evidence="2">
    <name type="scientific">Haptolina ericina</name>
    <dbReference type="NCBI Taxonomy" id="156174"/>
    <lineage>
        <taxon>Eukaryota</taxon>
        <taxon>Haptista</taxon>
        <taxon>Haptophyta</taxon>
        <taxon>Prymnesiophyceae</taxon>
        <taxon>Prymnesiales</taxon>
        <taxon>Prymnesiaceae</taxon>
        <taxon>Haptolina</taxon>
    </lineage>
</organism>
<dbReference type="AlphaFoldDB" id="A0A7S3B0T2"/>
<feature type="region of interest" description="Disordered" evidence="1">
    <location>
        <begin position="209"/>
        <end position="250"/>
    </location>
</feature>
<dbReference type="InterPro" id="IPR023296">
    <property type="entry name" value="Glyco_hydro_beta-prop_sf"/>
</dbReference>
<name>A0A7S3B0T2_9EUKA</name>
<gene>
    <name evidence="2" type="ORF">HERI1096_LOCUS20117</name>
</gene>
<dbReference type="Gene3D" id="2.115.10.20">
    <property type="entry name" value="Glycosyl hydrolase domain, family 43"/>
    <property type="match status" value="1"/>
</dbReference>
<evidence type="ECO:0000313" key="2">
    <source>
        <dbReference type="EMBL" id="CAE0119418.1"/>
    </source>
</evidence>